<keyword evidence="1" id="KW-0175">Coiled coil</keyword>
<comment type="caution">
    <text evidence="3">The sequence shown here is derived from an EMBL/GenBank/DDBJ whole genome shotgun (WGS) entry which is preliminary data.</text>
</comment>
<evidence type="ECO:0000313" key="3">
    <source>
        <dbReference type="EMBL" id="GEY19142.1"/>
    </source>
</evidence>
<dbReference type="EMBL" id="BKCJ010158734">
    <property type="protein sequence ID" value="GEY19142.1"/>
    <property type="molecule type" value="Genomic_DNA"/>
</dbReference>
<sequence length="626" mass="72038">MLDSKAYKEYYAVASGAEPPKAKTKYKKKDDEPVISPKKKSVQATKEAERIKLATKRRKKDFHISHASGSGVPDVPSYKSKSDKESWGDNEDEDDNDDDDKSNDHDDDSDDERTEFDSDEIPDLNLTNVDQTEYEEEYVEERAHTPSDYELTDKEKFDDEESIDYEEDNEVIKELYDDVNVNLGNDDTEMTDANQGAVSLILGIVDKYLVCKMKEAMNVVVQLQTNKLREEAQAENQEFLNRVDSTMKTIIKDQVKAQVSKIMPKIEKYVTESLGAKVLVRSTNQPQTAYTVAASLSKFELKKILIYKIEANKAINRSDTRKILYNALVESYNSDTDIVTSYGKDVKSFKDSMSKKSQVTLLKNQACSKIKSSSQATTMNNPLTRRLPKLTGSRNLSDLRLLILIRIEDFVPKLWSPVVVKYAQHAYFGTSHKAPKRQSFYGYASNLTSSKDVYSKRRIIAITRLTIMMKYDYGHLEKNEVRRDDQQLYTFKEGDYKRLRLQDIEDIRIVLQRRVEDLQLGVKRYQKKLNLTTPDTLSLNLENKTACTSYLGPHGIIYMDQFKRKRLMRTDELYKFGDGTLNDVWTALYDIDGGIRMDYLPMWKWSNLDKKKGFGYGSGYRQAALS</sequence>
<proteinExistence type="predicted"/>
<dbReference type="AlphaFoldDB" id="A0A699HGC3"/>
<protein>
    <submittedName>
        <fullName evidence="3">Uncharacterized protein</fullName>
    </submittedName>
</protein>
<feature type="region of interest" description="Disordered" evidence="2">
    <location>
        <begin position="15"/>
        <end position="163"/>
    </location>
</feature>
<name>A0A699HGC3_TANCI</name>
<organism evidence="3">
    <name type="scientific">Tanacetum cinerariifolium</name>
    <name type="common">Dalmatian daisy</name>
    <name type="synonym">Chrysanthemum cinerariifolium</name>
    <dbReference type="NCBI Taxonomy" id="118510"/>
    <lineage>
        <taxon>Eukaryota</taxon>
        <taxon>Viridiplantae</taxon>
        <taxon>Streptophyta</taxon>
        <taxon>Embryophyta</taxon>
        <taxon>Tracheophyta</taxon>
        <taxon>Spermatophyta</taxon>
        <taxon>Magnoliopsida</taxon>
        <taxon>eudicotyledons</taxon>
        <taxon>Gunneridae</taxon>
        <taxon>Pentapetalae</taxon>
        <taxon>asterids</taxon>
        <taxon>campanulids</taxon>
        <taxon>Asterales</taxon>
        <taxon>Asteraceae</taxon>
        <taxon>Asteroideae</taxon>
        <taxon>Anthemideae</taxon>
        <taxon>Anthemidinae</taxon>
        <taxon>Tanacetum</taxon>
    </lineage>
</organism>
<accession>A0A699HGC3</accession>
<gene>
    <name evidence="3" type="ORF">Tci_391116</name>
</gene>
<evidence type="ECO:0000256" key="1">
    <source>
        <dbReference type="SAM" id="Coils"/>
    </source>
</evidence>
<feature type="coiled-coil region" evidence="1">
    <location>
        <begin position="213"/>
        <end position="249"/>
    </location>
</feature>
<evidence type="ECO:0000256" key="2">
    <source>
        <dbReference type="SAM" id="MobiDB-lite"/>
    </source>
</evidence>
<feature type="compositionally biased region" description="Acidic residues" evidence="2">
    <location>
        <begin position="88"/>
        <end position="122"/>
    </location>
</feature>
<feature type="compositionally biased region" description="Basic and acidic residues" evidence="2">
    <location>
        <begin position="140"/>
        <end position="157"/>
    </location>
</feature>
<reference evidence="3" key="1">
    <citation type="journal article" date="2019" name="Sci. Rep.">
        <title>Draft genome of Tanacetum cinerariifolium, the natural source of mosquito coil.</title>
        <authorList>
            <person name="Yamashiro T."/>
            <person name="Shiraishi A."/>
            <person name="Satake H."/>
            <person name="Nakayama K."/>
        </authorList>
    </citation>
    <scope>NUCLEOTIDE SEQUENCE</scope>
</reference>